<feature type="region of interest" description="Disordered" evidence="2">
    <location>
        <begin position="1"/>
        <end position="40"/>
    </location>
</feature>
<dbReference type="Proteomes" id="UP001562425">
    <property type="component" value="Unassembled WGS sequence"/>
</dbReference>
<feature type="transmembrane region" description="Helical" evidence="3">
    <location>
        <begin position="651"/>
        <end position="670"/>
    </location>
</feature>
<evidence type="ECO:0000256" key="3">
    <source>
        <dbReference type="SAM" id="Phobius"/>
    </source>
</evidence>
<proteinExistence type="predicted"/>
<feature type="domain" description="Major facilitator superfamily (MFS) profile" evidence="4">
    <location>
        <begin position="50"/>
        <end position="675"/>
    </location>
</feature>
<feature type="transmembrane region" description="Helical" evidence="3">
    <location>
        <begin position="177"/>
        <end position="201"/>
    </location>
</feature>
<dbReference type="FunFam" id="1.20.1250.20:FF:000488">
    <property type="entry name" value="MonoCarboxylate Transporter family"/>
    <property type="match status" value="1"/>
</dbReference>
<comment type="caution">
    <text evidence="5">The sequence shown here is derived from an EMBL/GenBank/DDBJ whole genome shotgun (WGS) entry which is preliminary data.</text>
</comment>
<feature type="transmembrane region" description="Helical" evidence="3">
    <location>
        <begin position="89"/>
        <end position="107"/>
    </location>
</feature>
<evidence type="ECO:0000259" key="4">
    <source>
        <dbReference type="PROSITE" id="PS50850"/>
    </source>
</evidence>
<dbReference type="InterPro" id="IPR011701">
    <property type="entry name" value="MFS"/>
</dbReference>
<dbReference type="Pfam" id="PF07690">
    <property type="entry name" value="MFS_1"/>
    <property type="match status" value="2"/>
</dbReference>
<evidence type="ECO:0000256" key="2">
    <source>
        <dbReference type="SAM" id="MobiDB-lite"/>
    </source>
</evidence>
<feature type="transmembrane region" description="Helical" evidence="3">
    <location>
        <begin position="587"/>
        <end position="609"/>
    </location>
</feature>
<feature type="transmembrane region" description="Helical" evidence="3">
    <location>
        <begin position="207"/>
        <end position="226"/>
    </location>
</feature>
<organism evidence="5 6">
    <name type="scientific">Culex pipiens pipiens</name>
    <name type="common">Northern house mosquito</name>
    <dbReference type="NCBI Taxonomy" id="38569"/>
    <lineage>
        <taxon>Eukaryota</taxon>
        <taxon>Metazoa</taxon>
        <taxon>Ecdysozoa</taxon>
        <taxon>Arthropoda</taxon>
        <taxon>Hexapoda</taxon>
        <taxon>Insecta</taxon>
        <taxon>Pterygota</taxon>
        <taxon>Neoptera</taxon>
        <taxon>Endopterygota</taxon>
        <taxon>Diptera</taxon>
        <taxon>Nematocera</taxon>
        <taxon>Culicoidea</taxon>
        <taxon>Culicidae</taxon>
        <taxon>Culicinae</taxon>
        <taxon>Culicini</taxon>
        <taxon>Culex</taxon>
        <taxon>Culex</taxon>
    </lineage>
</organism>
<dbReference type="InterPro" id="IPR050327">
    <property type="entry name" value="Proton-linked_MCT"/>
</dbReference>
<dbReference type="FunFam" id="1.20.1250.20:FF:000487">
    <property type="entry name" value="monocarboxylate transporter 3"/>
    <property type="match status" value="1"/>
</dbReference>
<feature type="transmembrane region" description="Helical" evidence="3">
    <location>
        <begin position="529"/>
        <end position="548"/>
    </location>
</feature>
<sequence length="689" mass="74348">MAPQNAIEMSTKQPDGENGTKKVQNGDNKQAKNAEPPTTSVVVPPDGGWGWLVMIASFLCNTVVDGIVFSAGMFQDPIRLDFGVGKAEVALVSSLLSGFYLLTGPFVSALANRWGFRPVTIIGAVIASIGFVLSYYAQSLGFLYVTYGVIGGIGFCFIYVPSVITVGYYFEKWRALATGIALCGSGVGTFVFAPLSSMLIAQFGWRGALLVQAAIILLCALFGCIFRPIQPITVTLTKDEDTPAEKGSLLGDGLPVVYTRPLPEGRFAYSVPNSSHNTWMGASPNTQYPTAAEVFRGSGHNLERRPSNQSGLLTHENIQTTTKKLEQLSKIQKRLAGQMTPEDTIHAPRFPIPHHELNTVGEAEEEETENGTLLTGEQKTTLVVPTSAPGARQRSHTVSGRRPNEAGSRQGSRRGTLTDGTRPMYRDDIFFTGSLVRIPQYQSTTSLGYHMSVTRLPTHTDVEEAEDQSCKICPEAVRRTLATMLDMTLLKSPSFMLLAVSGFFTMMGFFVPFMYISQRATSGGMDSNVALYIVSAIGISNTIARIVCGFLSSFKSVNALHLNNVAITMGGLATMASGLYITEAYQFTYAAIFGLAIACFSALRSILVVDLMGLEKLTNAFGILCLFQGLAAAIGAPIAGFFTDLTGSYDVSFYISGALITISAVLCYPLNMVNKWEKKRATNKKVVPA</sequence>
<dbReference type="InterPro" id="IPR020846">
    <property type="entry name" value="MFS_dom"/>
</dbReference>
<feature type="transmembrane region" description="Helical" evidence="3">
    <location>
        <begin position="621"/>
        <end position="639"/>
    </location>
</feature>
<feature type="transmembrane region" description="Helical" evidence="3">
    <location>
        <begin position="119"/>
        <end position="138"/>
    </location>
</feature>
<name>A0ABD1DXJ3_CULPP</name>
<feature type="compositionally biased region" description="Polar residues" evidence="2">
    <location>
        <begin position="407"/>
        <end position="419"/>
    </location>
</feature>
<dbReference type="CDD" id="cd17352">
    <property type="entry name" value="MFS_MCT_SLC16"/>
    <property type="match status" value="1"/>
</dbReference>
<keyword evidence="3" id="KW-0472">Membrane</keyword>
<dbReference type="EMBL" id="JBEHCU010001320">
    <property type="protein sequence ID" value="KAL1403612.1"/>
    <property type="molecule type" value="Genomic_DNA"/>
</dbReference>
<gene>
    <name evidence="5" type="ORF">pipiens_019283</name>
</gene>
<dbReference type="SUPFAM" id="SSF103473">
    <property type="entry name" value="MFS general substrate transporter"/>
    <property type="match status" value="1"/>
</dbReference>
<evidence type="ECO:0000256" key="1">
    <source>
        <dbReference type="ARBA" id="ARBA00004141"/>
    </source>
</evidence>
<feature type="transmembrane region" description="Helical" evidence="3">
    <location>
        <begin position="144"/>
        <end position="170"/>
    </location>
</feature>
<feature type="transmembrane region" description="Helical" evidence="3">
    <location>
        <begin position="560"/>
        <end position="581"/>
    </location>
</feature>
<keyword evidence="3" id="KW-0812">Transmembrane</keyword>
<dbReference type="GO" id="GO:0016020">
    <property type="term" value="C:membrane"/>
    <property type="evidence" value="ECO:0007669"/>
    <property type="project" value="UniProtKB-SubCell"/>
</dbReference>
<keyword evidence="6" id="KW-1185">Reference proteome</keyword>
<protein>
    <recommendedName>
        <fullName evidence="4">Major facilitator superfamily (MFS) profile domain-containing protein</fullName>
    </recommendedName>
</protein>
<feature type="region of interest" description="Disordered" evidence="2">
    <location>
        <begin position="385"/>
        <end position="420"/>
    </location>
</feature>
<dbReference type="PANTHER" id="PTHR11360:SF238">
    <property type="entry name" value="SD10469P"/>
    <property type="match status" value="1"/>
</dbReference>
<evidence type="ECO:0000313" key="5">
    <source>
        <dbReference type="EMBL" id="KAL1403612.1"/>
    </source>
</evidence>
<feature type="transmembrane region" description="Helical" evidence="3">
    <location>
        <begin position="49"/>
        <end position="69"/>
    </location>
</feature>
<dbReference type="PANTHER" id="PTHR11360">
    <property type="entry name" value="MONOCARBOXYLATE TRANSPORTER"/>
    <property type="match status" value="1"/>
</dbReference>
<keyword evidence="3" id="KW-1133">Transmembrane helix</keyword>
<comment type="subcellular location">
    <subcellularLocation>
        <location evidence="1">Membrane</location>
        <topology evidence="1">Multi-pass membrane protein</topology>
    </subcellularLocation>
</comment>
<dbReference type="InterPro" id="IPR036259">
    <property type="entry name" value="MFS_trans_sf"/>
</dbReference>
<reference evidence="5 6" key="1">
    <citation type="submission" date="2024-05" db="EMBL/GenBank/DDBJ databases">
        <title>Culex pipiens pipiens assembly and annotation.</title>
        <authorList>
            <person name="Alout H."/>
            <person name="Durand T."/>
        </authorList>
    </citation>
    <scope>NUCLEOTIDE SEQUENCE [LARGE SCALE GENOMIC DNA]</scope>
    <source>
        <strain evidence="5">HA-2024</strain>
        <tissue evidence="5">Whole body</tissue>
    </source>
</reference>
<accession>A0ABD1DXJ3</accession>
<dbReference type="Gene3D" id="1.20.1250.20">
    <property type="entry name" value="MFS general substrate transporter like domains"/>
    <property type="match status" value="2"/>
</dbReference>
<evidence type="ECO:0000313" key="6">
    <source>
        <dbReference type="Proteomes" id="UP001562425"/>
    </source>
</evidence>
<feature type="transmembrane region" description="Helical" evidence="3">
    <location>
        <begin position="495"/>
        <end position="517"/>
    </location>
</feature>
<dbReference type="PROSITE" id="PS50850">
    <property type="entry name" value="MFS"/>
    <property type="match status" value="1"/>
</dbReference>
<dbReference type="AlphaFoldDB" id="A0ABD1DXJ3"/>